<dbReference type="RefSeq" id="WP_108841749.1">
    <property type="nucleotide sequence ID" value="NZ_ONZI01000001.1"/>
</dbReference>
<dbReference type="GO" id="GO:0016787">
    <property type="term" value="F:hydrolase activity"/>
    <property type="evidence" value="ECO:0007669"/>
    <property type="project" value="UniProtKB-UniRule"/>
</dbReference>
<keyword evidence="2" id="KW-0479">Metal-binding</keyword>
<evidence type="ECO:0000313" key="4">
    <source>
        <dbReference type="EMBL" id="SPJ32972.1"/>
    </source>
</evidence>
<dbReference type="Proteomes" id="UP000244934">
    <property type="component" value="Unassembled WGS sequence"/>
</dbReference>
<comment type="similarity">
    <text evidence="1 2">Belongs to the metallophosphoesterase superfamily. YfcE family.</text>
</comment>
<reference evidence="5" key="1">
    <citation type="submission" date="2018-03" db="EMBL/GenBank/DDBJ databases">
        <authorList>
            <person name="Navarro De La Torre S."/>
        </authorList>
    </citation>
    <scope>NUCLEOTIDE SEQUENCE [LARGE SCALE GENOMIC DNA]</scope>
    <source>
        <strain evidence="5">EAod3</strain>
    </source>
</reference>
<comment type="cofactor">
    <cofactor evidence="2">
        <name>a divalent metal cation</name>
        <dbReference type="ChEBI" id="CHEBI:60240"/>
    </cofactor>
</comment>
<dbReference type="NCBIfam" id="TIGR00040">
    <property type="entry name" value="yfcE"/>
    <property type="match status" value="1"/>
</dbReference>
<dbReference type="InterPro" id="IPR000979">
    <property type="entry name" value="Phosphodiesterase_MJ0936/Vps29"/>
</dbReference>
<accession>A0A2R8CJH6</accession>
<evidence type="ECO:0000259" key="3">
    <source>
        <dbReference type="Pfam" id="PF12850"/>
    </source>
</evidence>
<dbReference type="SUPFAM" id="SSF56300">
    <property type="entry name" value="Metallo-dependent phosphatases"/>
    <property type="match status" value="1"/>
</dbReference>
<feature type="domain" description="Calcineurin-like phosphoesterase" evidence="3">
    <location>
        <begin position="17"/>
        <end position="156"/>
    </location>
</feature>
<dbReference type="EC" id="3.1.4.-" evidence="2"/>
<organism evidence="4 5">
    <name type="scientific">Kushneria phyllosphaerae</name>
    <dbReference type="NCBI Taxonomy" id="2100822"/>
    <lineage>
        <taxon>Bacteria</taxon>
        <taxon>Pseudomonadati</taxon>
        <taxon>Pseudomonadota</taxon>
        <taxon>Gammaproteobacteria</taxon>
        <taxon>Oceanospirillales</taxon>
        <taxon>Halomonadaceae</taxon>
        <taxon>Kushneria</taxon>
    </lineage>
</organism>
<dbReference type="InterPro" id="IPR024654">
    <property type="entry name" value="Calcineurin-like_PHP_lpxH"/>
</dbReference>
<keyword evidence="5" id="KW-1185">Reference proteome</keyword>
<dbReference type="EMBL" id="ONZI01000001">
    <property type="protein sequence ID" value="SPJ32972.1"/>
    <property type="molecule type" value="Genomic_DNA"/>
</dbReference>
<evidence type="ECO:0000256" key="2">
    <source>
        <dbReference type="RuleBase" id="RU362039"/>
    </source>
</evidence>
<name>A0A2R8CJH6_9GAMM</name>
<gene>
    <name evidence="4" type="ORF">KSP9073_00974</name>
</gene>
<dbReference type="Pfam" id="PF12850">
    <property type="entry name" value="Metallophos_2"/>
    <property type="match status" value="1"/>
</dbReference>
<protein>
    <recommendedName>
        <fullName evidence="2">Phosphoesterase</fullName>
        <ecNumber evidence="2">3.1.4.-</ecNumber>
    </recommendedName>
</protein>
<dbReference type="Gene3D" id="3.60.21.10">
    <property type="match status" value="1"/>
</dbReference>
<sequence>MALSLCEQTLFSIDTPIGVISDTHGLLRDDALKALEGCALILHLGDVGNRGILEQLAGLAPLIAVRGNIDRETWCEALPVHRDIVVNGWQLHLVHDIADANAAMTCDAVLFGHSHKPRQQWVEKSSEKRQLYFNPGSAGKRRFKLPITAGRLDARKDRLCSGVMHFVLES</sequence>
<evidence type="ECO:0000256" key="1">
    <source>
        <dbReference type="ARBA" id="ARBA00008950"/>
    </source>
</evidence>
<dbReference type="GO" id="GO:0046872">
    <property type="term" value="F:metal ion binding"/>
    <property type="evidence" value="ECO:0007669"/>
    <property type="project" value="UniProtKB-KW"/>
</dbReference>
<evidence type="ECO:0000313" key="5">
    <source>
        <dbReference type="Proteomes" id="UP000244934"/>
    </source>
</evidence>
<dbReference type="OrthoDB" id="9785951at2"/>
<dbReference type="AlphaFoldDB" id="A0A2R8CJH6"/>
<dbReference type="InterPro" id="IPR029052">
    <property type="entry name" value="Metallo-depent_PP-like"/>
</dbReference>
<proteinExistence type="inferred from homology"/>